<dbReference type="InterPro" id="IPR038461">
    <property type="entry name" value="Schlafen_AlbA_2_dom_sf"/>
</dbReference>
<evidence type="ECO:0000313" key="3">
    <source>
        <dbReference type="Proteomes" id="UP000184287"/>
    </source>
</evidence>
<dbReference type="InterPro" id="IPR035979">
    <property type="entry name" value="RBD_domain_sf"/>
</dbReference>
<dbReference type="EMBL" id="FQUQ01000001">
    <property type="protein sequence ID" value="SHE57661.1"/>
    <property type="molecule type" value="Genomic_DNA"/>
</dbReference>
<dbReference type="Pfam" id="PF04326">
    <property type="entry name" value="SLFN_AlbA_2"/>
    <property type="match status" value="1"/>
</dbReference>
<dbReference type="InterPro" id="IPR038475">
    <property type="entry name" value="RecG_C_sf"/>
</dbReference>
<dbReference type="STRING" id="288992.SAMN04488522_101612"/>
<dbReference type="Gene3D" id="3.30.70.330">
    <property type="match status" value="1"/>
</dbReference>
<evidence type="ECO:0000259" key="1">
    <source>
        <dbReference type="PROSITE" id="PS50102"/>
    </source>
</evidence>
<keyword evidence="2" id="KW-0067">ATP-binding</keyword>
<name>A0A1M4ULN6_9SPHI</name>
<reference evidence="3" key="1">
    <citation type="submission" date="2016-11" db="EMBL/GenBank/DDBJ databases">
        <authorList>
            <person name="Varghese N."/>
            <person name="Submissions S."/>
        </authorList>
    </citation>
    <scope>NUCLEOTIDE SEQUENCE [LARGE SCALE GENOMIC DNA]</scope>
    <source>
        <strain evidence="3">DSM 16990</strain>
    </source>
</reference>
<keyword evidence="2" id="KW-0347">Helicase</keyword>
<dbReference type="Pfam" id="PF13749">
    <property type="entry name" value="HATPase_c_4"/>
    <property type="match status" value="1"/>
</dbReference>
<keyword evidence="2" id="KW-0378">Hydrolase</keyword>
<dbReference type="PANTHER" id="PTHR30595:SF6">
    <property type="entry name" value="SCHLAFEN ALBA-2 DOMAIN-CONTAINING PROTEIN"/>
    <property type="match status" value="1"/>
</dbReference>
<dbReference type="Pfam" id="PF00076">
    <property type="entry name" value="RRM_1"/>
    <property type="match status" value="1"/>
</dbReference>
<gene>
    <name evidence="2" type="ORF">SAMN04488522_101612</name>
</gene>
<dbReference type="Proteomes" id="UP000184287">
    <property type="component" value="Unassembled WGS sequence"/>
</dbReference>
<proteinExistence type="predicted"/>
<dbReference type="PANTHER" id="PTHR30595">
    <property type="entry name" value="GLPR-RELATED TRANSCRIPTIONAL REPRESSOR"/>
    <property type="match status" value="1"/>
</dbReference>
<dbReference type="RefSeq" id="WP_073227228.1">
    <property type="nucleotide sequence ID" value="NZ_FQUQ01000001.1"/>
</dbReference>
<dbReference type="AlphaFoldDB" id="A0A1M4ULN6"/>
<dbReference type="OrthoDB" id="9807907at2"/>
<dbReference type="InterPro" id="IPR012677">
    <property type="entry name" value="Nucleotide-bd_a/b_plait_sf"/>
</dbReference>
<dbReference type="PROSITE" id="PS50102">
    <property type="entry name" value="RRM"/>
    <property type="match status" value="1"/>
</dbReference>
<keyword evidence="3" id="KW-1185">Reference proteome</keyword>
<protein>
    <submittedName>
        <fullName evidence="2">ATP-dependent DNA helicase RecG</fullName>
    </submittedName>
</protein>
<organism evidence="2 3">
    <name type="scientific">Pedobacter caeni</name>
    <dbReference type="NCBI Taxonomy" id="288992"/>
    <lineage>
        <taxon>Bacteria</taxon>
        <taxon>Pseudomonadati</taxon>
        <taxon>Bacteroidota</taxon>
        <taxon>Sphingobacteriia</taxon>
        <taxon>Sphingobacteriales</taxon>
        <taxon>Sphingobacteriaceae</taxon>
        <taxon>Pedobacter</taxon>
    </lineage>
</organism>
<feature type="domain" description="RRM" evidence="1">
    <location>
        <begin position="634"/>
        <end position="712"/>
    </location>
</feature>
<dbReference type="SMART" id="SM00360">
    <property type="entry name" value="RRM"/>
    <property type="match status" value="1"/>
</dbReference>
<sequence length="712" mass="81863">MEEILYLPEKIKNIIEQGECHFREFKTGLSGPPENKEKRDPKSIAKDIGETLVGFSNADGGDLLIGVEDDGRITGIEHNNATIDQLLEAYKSNVYKDTPLQNVTAKKIEIDGKIILFFSVDKSTKYVHLTSDGRCLQRSDKETIPVAVEQLTFERQEQISREYDRQFVHEAELKDLDVDLITEVGKIISPGISVEKVLQSLGLAEFSRGIQLRRAALLLFAKDIYRWHPRCEVRIVRIKGNELKTGRDYNAISDESARGNITQLLSDAWEKLRPHLVETKFSADALFKQRIMYPEDACREALTNALAHRDYSIEGRSIEINIFDDRMEIISPGGLLSNITISDLSKLKGAHQSRNSFVARVLKEIGYMREMGEGIRRIFALMKQNDLMQPELKNTENAFTMILHSKSVFTDEDERFLKAFDLLNLNREESLIALLGKNQDLLSPQQIYERLELVDWDDYRRIIDQIQIKGLLFNTKTEDEKDRIARSKNISKRDVKRLKIRTPKDCEEGIKLLSESLKTIGYAPKIDKEYLKKLLSHLPKNCIYYDTNSTITSKRLKFLNLIDNSNAPTTILLGIWDYHGKDKAPIKKESLKAAAPQNNERKEGTKLIVTEVTPEKNERKEENKFIASEVIPQHTIFIEGVEYKTTIDDLNNLFQDYNSIERVSIPLDFFRKTGRGFAYVTLSSKEEGEKLISEFNNTTFRNRIIRISWSKK</sequence>
<dbReference type="SUPFAM" id="SSF54928">
    <property type="entry name" value="RNA-binding domain, RBD"/>
    <property type="match status" value="1"/>
</dbReference>
<keyword evidence="2" id="KW-0547">Nucleotide-binding</keyword>
<dbReference type="InterPro" id="IPR000504">
    <property type="entry name" value="RRM_dom"/>
</dbReference>
<dbReference type="InterPro" id="IPR007421">
    <property type="entry name" value="Schlafen_AlbA_2_dom"/>
</dbReference>
<dbReference type="Gene3D" id="3.30.565.60">
    <property type="match status" value="1"/>
</dbReference>
<dbReference type="CDD" id="cd00590">
    <property type="entry name" value="RRM_SF"/>
    <property type="match status" value="1"/>
</dbReference>
<dbReference type="Gene3D" id="3.30.950.30">
    <property type="entry name" value="Schlafen, AAA domain"/>
    <property type="match status" value="1"/>
</dbReference>
<accession>A0A1M4ULN6</accession>
<dbReference type="GO" id="GO:0004386">
    <property type="term" value="F:helicase activity"/>
    <property type="evidence" value="ECO:0007669"/>
    <property type="project" value="UniProtKB-KW"/>
</dbReference>
<dbReference type="GO" id="GO:0003723">
    <property type="term" value="F:RNA binding"/>
    <property type="evidence" value="ECO:0007669"/>
    <property type="project" value="InterPro"/>
</dbReference>
<evidence type="ECO:0000313" key="2">
    <source>
        <dbReference type="EMBL" id="SHE57661.1"/>
    </source>
</evidence>